<dbReference type="RefSeq" id="WP_276265105.1">
    <property type="nucleotide sequence ID" value="NZ_JARJLM010000224.1"/>
</dbReference>
<keyword evidence="4" id="KW-0472">Membrane</keyword>
<evidence type="ECO:0000256" key="6">
    <source>
        <dbReference type="ARBA" id="ARBA00023288"/>
    </source>
</evidence>
<evidence type="ECO:0000256" key="2">
    <source>
        <dbReference type="ARBA" id="ARBA00022475"/>
    </source>
</evidence>
<dbReference type="Proteomes" id="UP001216674">
    <property type="component" value="Unassembled WGS sequence"/>
</dbReference>
<dbReference type="InterPro" id="IPR012556">
    <property type="entry name" value="Entericidin"/>
</dbReference>
<keyword evidence="3" id="KW-0732">Signal</keyword>
<keyword evidence="2" id="KW-1003">Cell membrane</keyword>
<evidence type="ECO:0000256" key="1">
    <source>
        <dbReference type="ARBA" id="ARBA00010296"/>
    </source>
</evidence>
<name>A0ABT6AMU7_9BURK</name>
<dbReference type="Pfam" id="PF08085">
    <property type="entry name" value="Entericidin"/>
    <property type="match status" value="1"/>
</dbReference>
<protein>
    <submittedName>
        <fullName evidence="7">Entericidin A/B family lipoprotein</fullName>
    </submittedName>
</protein>
<evidence type="ECO:0000313" key="8">
    <source>
        <dbReference type="Proteomes" id="UP001216674"/>
    </source>
</evidence>
<evidence type="ECO:0000256" key="5">
    <source>
        <dbReference type="ARBA" id="ARBA00023139"/>
    </source>
</evidence>
<accession>A0ABT6AMU7</accession>
<evidence type="ECO:0000313" key="7">
    <source>
        <dbReference type="EMBL" id="MDF3833897.1"/>
    </source>
</evidence>
<keyword evidence="8" id="KW-1185">Reference proteome</keyword>
<comment type="similarity">
    <text evidence="1">Belongs to the EcnA/EcnB lipoprotein family.</text>
</comment>
<gene>
    <name evidence="7" type="ORF">P3W85_13185</name>
</gene>
<comment type="caution">
    <text evidence="7">The sequence shown here is derived from an EMBL/GenBank/DDBJ whole genome shotgun (WGS) entry which is preliminary data.</text>
</comment>
<dbReference type="EMBL" id="JARJLM010000224">
    <property type="protein sequence ID" value="MDF3833897.1"/>
    <property type="molecule type" value="Genomic_DNA"/>
</dbReference>
<evidence type="ECO:0000256" key="3">
    <source>
        <dbReference type="ARBA" id="ARBA00022729"/>
    </source>
</evidence>
<proteinExistence type="inferred from homology"/>
<sequence>MKQALIVMLACLGMPQLTGCNTMAGLGKDTQAAGRSLQSAARK</sequence>
<keyword evidence="6 7" id="KW-0449">Lipoprotein</keyword>
<reference evidence="7 8" key="1">
    <citation type="submission" date="2023-03" db="EMBL/GenBank/DDBJ databases">
        <title>Draft assemblies of triclosan tolerant bacteria isolated from returned activated sludge.</title>
        <authorList>
            <person name="Van Hamelsveld S."/>
        </authorList>
    </citation>
    <scope>NUCLEOTIDE SEQUENCE [LARGE SCALE GENOMIC DNA]</scope>
    <source>
        <strain evidence="7 8">GW210010_S58</strain>
    </source>
</reference>
<keyword evidence="5" id="KW-0564">Palmitate</keyword>
<evidence type="ECO:0000256" key="4">
    <source>
        <dbReference type="ARBA" id="ARBA00023136"/>
    </source>
</evidence>
<organism evidence="7 8">
    <name type="scientific">Cupriavidus basilensis</name>
    <dbReference type="NCBI Taxonomy" id="68895"/>
    <lineage>
        <taxon>Bacteria</taxon>
        <taxon>Pseudomonadati</taxon>
        <taxon>Pseudomonadota</taxon>
        <taxon>Betaproteobacteria</taxon>
        <taxon>Burkholderiales</taxon>
        <taxon>Burkholderiaceae</taxon>
        <taxon>Cupriavidus</taxon>
    </lineage>
</organism>